<dbReference type="GO" id="GO:0004519">
    <property type="term" value="F:endonuclease activity"/>
    <property type="evidence" value="ECO:0007669"/>
    <property type="project" value="UniProtKB-KW"/>
</dbReference>
<dbReference type="Pfam" id="PF01420">
    <property type="entry name" value="Methylase_S"/>
    <property type="match status" value="1"/>
</dbReference>
<dbReference type="SUPFAM" id="SSF116734">
    <property type="entry name" value="DNA methylase specificity domain"/>
    <property type="match status" value="1"/>
</dbReference>
<dbReference type="AlphaFoldDB" id="A0A9D0Z732"/>
<dbReference type="InterPro" id="IPR000055">
    <property type="entry name" value="Restrct_endonuc_typeI_TRD"/>
</dbReference>
<reference evidence="5" key="2">
    <citation type="journal article" date="2021" name="PeerJ">
        <title>Extensive microbial diversity within the chicken gut microbiome revealed by metagenomics and culture.</title>
        <authorList>
            <person name="Gilroy R."/>
            <person name="Ravi A."/>
            <person name="Getino M."/>
            <person name="Pursley I."/>
            <person name="Horton D.L."/>
            <person name="Alikhan N.F."/>
            <person name="Baker D."/>
            <person name="Gharbi K."/>
            <person name="Hall N."/>
            <person name="Watson M."/>
            <person name="Adriaenssens E.M."/>
            <person name="Foster-Nyarko E."/>
            <person name="Jarju S."/>
            <person name="Secka A."/>
            <person name="Antonio M."/>
            <person name="Oren A."/>
            <person name="Chaudhuri R.R."/>
            <person name="La Ragione R."/>
            <person name="Hildebrand F."/>
            <person name="Pallen M.J."/>
        </authorList>
    </citation>
    <scope>NUCLEOTIDE SEQUENCE</scope>
    <source>
        <strain evidence="5">ChiSjej2B20-13462</strain>
    </source>
</reference>
<organism evidence="5 6">
    <name type="scientific">Candidatus Avoscillospira stercorigallinarum</name>
    <dbReference type="NCBI Taxonomy" id="2840708"/>
    <lineage>
        <taxon>Bacteria</taxon>
        <taxon>Bacillati</taxon>
        <taxon>Bacillota</taxon>
        <taxon>Clostridia</taxon>
        <taxon>Eubacteriales</taxon>
        <taxon>Oscillospiraceae</taxon>
        <taxon>Oscillospiraceae incertae sedis</taxon>
        <taxon>Candidatus Avoscillospira</taxon>
    </lineage>
</organism>
<comment type="similarity">
    <text evidence="1">Belongs to the type-I restriction system S methylase family.</text>
</comment>
<dbReference type="InterPro" id="IPR052021">
    <property type="entry name" value="Type-I_RS_S_subunit"/>
</dbReference>
<dbReference type="Proteomes" id="UP000886874">
    <property type="component" value="Unassembled WGS sequence"/>
</dbReference>
<dbReference type="PANTHER" id="PTHR30408">
    <property type="entry name" value="TYPE-1 RESTRICTION ENZYME ECOKI SPECIFICITY PROTEIN"/>
    <property type="match status" value="1"/>
</dbReference>
<keyword evidence="3" id="KW-0238">DNA-binding</keyword>
<keyword evidence="2" id="KW-0680">Restriction system</keyword>
<proteinExistence type="inferred from homology"/>
<accession>A0A9D0Z732</accession>
<gene>
    <name evidence="5" type="ORF">IAA67_02225</name>
</gene>
<reference evidence="5" key="1">
    <citation type="submission" date="2020-10" db="EMBL/GenBank/DDBJ databases">
        <authorList>
            <person name="Gilroy R."/>
        </authorList>
    </citation>
    <scope>NUCLEOTIDE SEQUENCE</scope>
    <source>
        <strain evidence="5">ChiSjej2B20-13462</strain>
    </source>
</reference>
<keyword evidence="5" id="KW-0378">Hydrolase</keyword>
<evidence type="ECO:0000256" key="1">
    <source>
        <dbReference type="ARBA" id="ARBA00010923"/>
    </source>
</evidence>
<dbReference type="GO" id="GO:0003677">
    <property type="term" value="F:DNA binding"/>
    <property type="evidence" value="ECO:0007669"/>
    <property type="project" value="UniProtKB-KW"/>
</dbReference>
<evidence type="ECO:0000313" key="5">
    <source>
        <dbReference type="EMBL" id="HIQ69135.1"/>
    </source>
</evidence>
<evidence type="ECO:0000256" key="2">
    <source>
        <dbReference type="ARBA" id="ARBA00022747"/>
    </source>
</evidence>
<dbReference type="Gene3D" id="3.90.220.20">
    <property type="entry name" value="DNA methylase specificity domains"/>
    <property type="match status" value="1"/>
</dbReference>
<dbReference type="InterPro" id="IPR044946">
    <property type="entry name" value="Restrct_endonuc_typeI_TRD_sf"/>
</dbReference>
<dbReference type="GO" id="GO:0009307">
    <property type="term" value="P:DNA restriction-modification system"/>
    <property type="evidence" value="ECO:0007669"/>
    <property type="project" value="UniProtKB-KW"/>
</dbReference>
<sequence>MVKAERIPEGYRATEAGILPVDWQVKRLSEVATELTERAGQDMYETVSISAGIGFVNQAEKFGKELSGKQYEKYIVLHKGDFSYNKGNSKTSPQGCIYRLNDRESAAVPNVFESFRIKEQNADYYEQLFLSGFLNRQLYSRINRGVRDDGLLNLTGKDFYSCTVPVPPVDEQKKIAEVLLCCDRVIDLKQQLIIELQQLKNGFLQAVFPTKGCNKPDIRFPGFSEAWEQRKAKELCSISTG</sequence>
<protein>
    <submittedName>
        <fullName evidence="5">Restriction endonuclease subunit S</fullName>
    </submittedName>
</protein>
<comment type="caution">
    <text evidence="5">The sequence shown here is derived from an EMBL/GenBank/DDBJ whole genome shotgun (WGS) entry which is preliminary data.</text>
</comment>
<evidence type="ECO:0000313" key="6">
    <source>
        <dbReference type="Proteomes" id="UP000886874"/>
    </source>
</evidence>
<feature type="non-terminal residue" evidence="5">
    <location>
        <position position="241"/>
    </location>
</feature>
<feature type="domain" description="Type I restriction modification DNA specificity" evidence="4">
    <location>
        <begin position="20"/>
        <end position="198"/>
    </location>
</feature>
<keyword evidence="5" id="KW-0540">Nuclease</keyword>
<evidence type="ECO:0000259" key="4">
    <source>
        <dbReference type="Pfam" id="PF01420"/>
    </source>
</evidence>
<name>A0A9D0Z732_9FIRM</name>
<evidence type="ECO:0000256" key="3">
    <source>
        <dbReference type="ARBA" id="ARBA00023125"/>
    </source>
</evidence>
<keyword evidence="5" id="KW-0255">Endonuclease</keyword>
<dbReference type="EMBL" id="DVFN01000032">
    <property type="protein sequence ID" value="HIQ69135.1"/>
    <property type="molecule type" value="Genomic_DNA"/>
</dbReference>
<dbReference type="PANTHER" id="PTHR30408:SF12">
    <property type="entry name" value="TYPE I RESTRICTION ENZYME MJAVIII SPECIFICITY SUBUNIT"/>
    <property type="match status" value="1"/>
</dbReference>